<evidence type="ECO:0000256" key="7">
    <source>
        <dbReference type="ARBA" id="ARBA00022729"/>
    </source>
</evidence>
<dbReference type="CDD" id="cd01347">
    <property type="entry name" value="ligand_gated_channel"/>
    <property type="match status" value="1"/>
</dbReference>
<comment type="subcellular location">
    <subcellularLocation>
        <location evidence="1 14">Cell outer membrane</location>
        <topology evidence="1 14">Multi-pass membrane protein</topology>
    </subcellularLocation>
</comment>
<keyword evidence="7 17" id="KW-0732">Signal</keyword>
<name>A0AB38YU05_9GAMM</name>
<dbReference type="Gene3D" id="2.40.170.20">
    <property type="entry name" value="TonB-dependent receptor, beta-barrel domain"/>
    <property type="match status" value="1"/>
</dbReference>
<dbReference type="PROSITE" id="PS52016">
    <property type="entry name" value="TONB_DEPENDENT_REC_3"/>
    <property type="match status" value="1"/>
</dbReference>
<evidence type="ECO:0000256" key="6">
    <source>
        <dbReference type="ARBA" id="ARBA00022692"/>
    </source>
</evidence>
<proteinExistence type="inferred from homology"/>
<dbReference type="InterPro" id="IPR012910">
    <property type="entry name" value="Plug_dom"/>
</dbReference>
<dbReference type="PANTHER" id="PTHR32552">
    <property type="entry name" value="FERRICHROME IRON RECEPTOR-RELATED"/>
    <property type="match status" value="1"/>
</dbReference>
<evidence type="ECO:0000256" key="2">
    <source>
        <dbReference type="ARBA" id="ARBA00009810"/>
    </source>
</evidence>
<evidence type="ECO:0000256" key="10">
    <source>
        <dbReference type="ARBA" id="ARBA00023077"/>
    </source>
</evidence>
<dbReference type="GO" id="GO:0015891">
    <property type="term" value="P:siderophore transport"/>
    <property type="evidence" value="ECO:0007669"/>
    <property type="project" value="InterPro"/>
</dbReference>
<evidence type="ECO:0000259" key="18">
    <source>
        <dbReference type="Pfam" id="PF00593"/>
    </source>
</evidence>
<keyword evidence="5" id="KW-0410">Iron transport</keyword>
<dbReference type="InterPro" id="IPR010105">
    <property type="entry name" value="TonB_sidphr_rcpt"/>
</dbReference>
<evidence type="ECO:0000256" key="13">
    <source>
        <dbReference type="ARBA" id="ARBA00023237"/>
    </source>
</evidence>
<protein>
    <submittedName>
        <fullName evidence="20">TonB-dependent siderophore receptor</fullName>
    </submittedName>
</protein>
<dbReference type="SUPFAM" id="SSF56935">
    <property type="entry name" value="Porins"/>
    <property type="match status" value="1"/>
</dbReference>
<feature type="domain" description="TonB-dependent receptor-like beta-barrel" evidence="18">
    <location>
        <begin position="238"/>
        <end position="690"/>
    </location>
</feature>
<evidence type="ECO:0000256" key="8">
    <source>
        <dbReference type="ARBA" id="ARBA00023004"/>
    </source>
</evidence>
<dbReference type="Pfam" id="PF00593">
    <property type="entry name" value="TonB_dep_Rec_b-barrel"/>
    <property type="match status" value="1"/>
</dbReference>
<keyword evidence="3 14" id="KW-0813">Transport</keyword>
<evidence type="ECO:0000256" key="14">
    <source>
        <dbReference type="PROSITE-ProRule" id="PRU01360"/>
    </source>
</evidence>
<keyword evidence="4 14" id="KW-1134">Transmembrane beta strand</keyword>
<reference evidence="20" key="1">
    <citation type="submission" date="2023-09" db="EMBL/GenBank/DDBJ databases">
        <title>Acinetobacter soli.</title>
        <authorList>
            <person name="Kim B."/>
            <person name="Kim D."/>
            <person name="Park D."/>
        </authorList>
    </citation>
    <scope>NUCLEOTIDE SEQUENCE</scope>
    <source>
        <strain evidence="20">2023.05</strain>
    </source>
</reference>
<evidence type="ECO:0000256" key="15">
    <source>
        <dbReference type="PROSITE-ProRule" id="PRU10144"/>
    </source>
</evidence>
<sequence length="724" mass="80141">MINAQMFPTTFLFRCLKMILGTGIGTLSTLSFAETQSKQLETIVLSANQQDSGYLRQNVNLEGFGTTQLKDIPASVSVVSSARLEDQQAKLLTDVIKNDAALGDGYAAIGYYPNFVSRGFALALGSSYLLNGYVVRGEQNIALENKDRVEILKGISAIQSGMSTPGGVVNYVTKRPEDIRSVTVGANSKGGRSIGLDVGGFLGKAQTLGYRVNLAEEQIHPYVEHANGQRVFGSLALDWQIDDQSQLQFDIESQRQKQRSVPGYQLIDGSTVPTDVAWSRLLGYQSWSKPVTNVALNTSLTYRYQINSDWAASIGASYSHVKIDDYIAFPYGSYKGLKPIENTFDADGNYDLYDYRSPDDVRMTTQLKSSLKGQIETGTVHHHLNFELAAVEKNQKKYAGIYTFRGTANIYQDTTDFEPATFDLGNRYKPLESKQLSVAFTDRMELDPQWTVLLGGKWIDLNEKAYDSDGTENRHTDIQKFLPQMALSYRPLENTIVYLSYAKGLADGGTAPLFVANSAEVLAPVQSRQYELGFKQQYNNALLSLALFDLKQNNQFVAPTDDGNLIFIEKGDQRSQGIEFGLTGKLSSQIELSSSLALMKSRWEGSEVDAYEGHQIQNVPKLRFATHVSYDVAQIDGLRLLAGMQYSASKYANKSGTVKVGGYSVFDLGAAYAFKVSGYDSTLRLTIDNLFNKQYWRDVGGFMGDDYLFLGAPRTAQVSLNVKF</sequence>
<comment type="similarity">
    <text evidence="2 14 16">Belongs to the TonB-dependent receptor family.</text>
</comment>
<feature type="signal peptide" evidence="17">
    <location>
        <begin position="1"/>
        <end position="33"/>
    </location>
</feature>
<dbReference type="GO" id="GO:0015344">
    <property type="term" value="F:siderophore uptake transmembrane transporter activity"/>
    <property type="evidence" value="ECO:0007669"/>
    <property type="project" value="TreeGrafter"/>
</dbReference>
<evidence type="ECO:0000256" key="9">
    <source>
        <dbReference type="ARBA" id="ARBA00023065"/>
    </source>
</evidence>
<gene>
    <name evidence="20" type="ORF">RHP80_12000</name>
</gene>
<dbReference type="InterPro" id="IPR039426">
    <property type="entry name" value="TonB-dep_rcpt-like"/>
</dbReference>
<dbReference type="RefSeq" id="WP_055414926.1">
    <property type="nucleotide sequence ID" value="NZ_BKFD01000019.1"/>
</dbReference>
<feature type="short sequence motif" description="TonB C-terminal box" evidence="15">
    <location>
        <begin position="707"/>
        <end position="724"/>
    </location>
</feature>
<evidence type="ECO:0000256" key="16">
    <source>
        <dbReference type="RuleBase" id="RU003357"/>
    </source>
</evidence>
<dbReference type="AlphaFoldDB" id="A0AB38YU05"/>
<feature type="domain" description="TonB-dependent receptor plug" evidence="19">
    <location>
        <begin position="69"/>
        <end position="168"/>
    </location>
</feature>
<keyword evidence="10 16" id="KW-0798">TonB box</keyword>
<dbReference type="InterPro" id="IPR000531">
    <property type="entry name" value="Beta-barrel_TonB"/>
</dbReference>
<dbReference type="InterPro" id="IPR036942">
    <property type="entry name" value="Beta-barrel_TonB_sf"/>
</dbReference>
<evidence type="ECO:0000256" key="12">
    <source>
        <dbReference type="ARBA" id="ARBA00023170"/>
    </source>
</evidence>
<evidence type="ECO:0000256" key="1">
    <source>
        <dbReference type="ARBA" id="ARBA00004571"/>
    </source>
</evidence>
<evidence type="ECO:0000256" key="4">
    <source>
        <dbReference type="ARBA" id="ARBA00022452"/>
    </source>
</evidence>
<evidence type="ECO:0000256" key="5">
    <source>
        <dbReference type="ARBA" id="ARBA00022496"/>
    </source>
</evidence>
<evidence type="ECO:0000256" key="17">
    <source>
        <dbReference type="SAM" id="SignalP"/>
    </source>
</evidence>
<dbReference type="GO" id="GO:0038023">
    <property type="term" value="F:signaling receptor activity"/>
    <property type="evidence" value="ECO:0007669"/>
    <property type="project" value="InterPro"/>
</dbReference>
<keyword evidence="12 20" id="KW-0675">Receptor</keyword>
<dbReference type="InterPro" id="IPR010917">
    <property type="entry name" value="TonB_rcpt_CS"/>
</dbReference>
<keyword evidence="8" id="KW-0408">Iron</keyword>
<evidence type="ECO:0000313" key="20">
    <source>
        <dbReference type="EMBL" id="WND04918.1"/>
    </source>
</evidence>
<dbReference type="Proteomes" id="UP001256400">
    <property type="component" value="Chromosome"/>
</dbReference>
<organism evidence="20 21">
    <name type="scientific">Acinetobacter soli</name>
    <dbReference type="NCBI Taxonomy" id="487316"/>
    <lineage>
        <taxon>Bacteria</taxon>
        <taxon>Pseudomonadati</taxon>
        <taxon>Pseudomonadota</taxon>
        <taxon>Gammaproteobacteria</taxon>
        <taxon>Moraxellales</taxon>
        <taxon>Moraxellaceae</taxon>
        <taxon>Acinetobacter</taxon>
    </lineage>
</organism>
<dbReference type="PANTHER" id="PTHR32552:SF83">
    <property type="entry name" value="BLR3904 PROTEIN"/>
    <property type="match status" value="1"/>
</dbReference>
<evidence type="ECO:0000256" key="11">
    <source>
        <dbReference type="ARBA" id="ARBA00023136"/>
    </source>
</evidence>
<evidence type="ECO:0000259" key="19">
    <source>
        <dbReference type="Pfam" id="PF07715"/>
    </source>
</evidence>
<keyword evidence="11 14" id="KW-0472">Membrane</keyword>
<accession>A0AB38YU05</accession>
<evidence type="ECO:0000256" key="3">
    <source>
        <dbReference type="ARBA" id="ARBA00022448"/>
    </source>
</evidence>
<keyword evidence="6 14" id="KW-0812">Transmembrane</keyword>
<dbReference type="GO" id="GO:0009279">
    <property type="term" value="C:cell outer membrane"/>
    <property type="evidence" value="ECO:0007669"/>
    <property type="project" value="UniProtKB-SubCell"/>
</dbReference>
<dbReference type="NCBIfam" id="TIGR01783">
    <property type="entry name" value="TonB-siderophor"/>
    <property type="match status" value="1"/>
</dbReference>
<feature type="chain" id="PRO_5044319881" evidence="17">
    <location>
        <begin position="34"/>
        <end position="724"/>
    </location>
</feature>
<evidence type="ECO:0000313" key="21">
    <source>
        <dbReference type="Proteomes" id="UP001256400"/>
    </source>
</evidence>
<dbReference type="Gene3D" id="2.170.130.10">
    <property type="entry name" value="TonB-dependent receptor, plug domain"/>
    <property type="match status" value="1"/>
</dbReference>
<keyword evidence="13 14" id="KW-0998">Cell outer membrane</keyword>
<keyword evidence="9" id="KW-0406">Ion transport</keyword>
<dbReference type="Pfam" id="PF07715">
    <property type="entry name" value="Plug"/>
    <property type="match status" value="1"/>
</dbReference>
<dbReference type="EMBL" id="CP134206">
    <property type="protein sequence ID" value="WND04918.1"/>
    <property type="molecule type" value="Genomic_DNA"/>
</dbReference>
<dbReference type="InterPro" id="IPR037066">
    <property type="entry name" value="Plug_dom_sf"/>
</dbReference>
<dbReference type="PROSITE" id="PS01156">
    <property type="entry name" value="TONB_DEPENDENT_REC_2"/>
    <property type="match status" value="1"/>
</dbReference>